<sequence>MEDHLFFYLDSDAKRNRKTEPATRENQLEGIFLVNKEKIRSWKEMASHCIECMEPLHYSDEFDARYCKDCDEWREMICDPNCQTCQSRPLKPSDCQQDFE</sequence>
<gene>
    <name evidence="1" type="ORF">SAMN04244570_2552</name>
</gene>
<reference evidence="2" key="1">
    <citation type="submission" date="2017-02" db="EMBL/GenBank/DDBJ databases">
        <authorList>
            <person name="Varghese N."/>
            <person name="Submissions S."/>
        </authorList>
    </citation>
    <scope>NUCLEOTIDE SEQUENCE [LARGE SCALE GENOMIC DNA]</scope>
    <source>
        <strain evidence="2">DSM 23966</strain>
    </source>
</reference>
<dbReference type="EMBL" id="FUYJ01000004">
    <property type="protein sequence ID" value="SKB00688.1"/>
    <property type="molecule type" value="Genomic_DNA"/>
</dbReference>
<keyword evidence="2" id="KW-1185">Reference proteome</keyword>
<organism evidence="1 2">
    <name type="scientific">Sporosarcina newyorkensis</name>
    <dbReference type="NCBI Taxonomy" id="759851"/>
    <lineage>
        <taxon>Bacteria</taxon>
        <taxon>Bacillati</taxon>
        <taxon>Bacillota</taxon>
        <taxon>Bacilli</taxon>
        <taxon>Bacillales</taxon>
        <taxon>Caryophanaceae</taxon>
        <taxon>Sporosarcina</taxon>
    </lineage>
</organism>
<protein>
    <submittedName>
        <fullName evidence="1">Uncharacterized protein</fullName>
    </submittedName>
</protein>
<dbReference type="RefSeq" id="WP_078817850.1">
    <property type="nucleotide sequence ID" value="NZ_FUYJ01000004.1"/>
</dbReference>
<accession>A0A1T4YGH6</accession>
<evidence type="ECO:0000313" key="2">
    <source>
        <dbReference type="Proteomes" id="UP000190042"/>
    </source>
</evidence>
<proteinExistence type="predicted"/>
<dbReference type="AlphaFoldDB" id="A0A1T4YGH6"/>
<name>A0A1T4YGH6_9BACL</name>
<evidence type="ECO:0000313" key="1">
    <source>
        <dbReference type="EMBL" id="SKB00688.1"/>
    </source>
</evidence>
<dbReference type="Proteomes" id="UP000190042">
    <property type="component" value="Unassembled WGS sequence"/>
</dbReference>